<protein>
    <submittedName>
        <fullName evidence="1">Uncharacterized protein</fullName>
    </submittedName>
</protein>
<accession>A0ACD4DIG7</accession>
<name>A0ACD4DIG7_9NOCA</name>
<evidence type="ECO:0000313" key="2">
    <source>
        <dbReference type="Proteomes" id="UP001156484"/>
    </source>
</evidence>
<sequence>MSAPTENHVDDPARELFPVALDLARAAKSGNISGWLSTRYEFGHLEDIAFLLSQMVGVLVENDAIRRGVHPADRWAELHARGVDEFG</sequence>
<gene>
    <name evidence="1" type="ORF">OED52_04320</name>
</gene>
<dbReference type="EMBL" id="CP107551">
    <property type="protein sequence ID" value="UYP19789.1"/>
    <property type="molecule type" value="Genomic_DNA"/>
</dbReference>
<dbReference type="Proteomes" id="UP001156484">
    <property type="component" value="Chromosome"/>
</dbReference>
<reference evidence="1" key="1">
    <citation type="submission" date="2022-10" db="EMBL/GenBank/DDBJ databases">
        <title>Rhodococcus ferula Z13 complete genome.</title>
        <authorList>
            <person name="Long X."/>
            <person name="Zang M."/>
        </authorList>
    </citation>
    <scope>NUCLEOTIDE SEQUENCE</scope>
    <source>
        <strain evidence="1">Z13</strain>
    </source>
</reference>
<proteinExistence type="predicted"/>
<organism evidence="1 2">
    <name type="scientific">Rhodococcus sacchari</name>
    <dbReference type="NCBI Taxonomy" id="2962047"/>
    <lineage>
        <taxon>Bacteria</taxon>
        <taxon>Bacillati</taxon>
        <taxon>Actinomycetota</taxon>
        <taxon>Actinomycetes</taxon>
        <taxon>Mycobacteriales</taxon>
        <taxon>Nocardiaceae</taxon>
        <taxon>Rhodococcus</taxon>
    </lineage>
</organism>
<keyword evidence="2" id="KW-1185">Reference proteome</keyword>
<evidence type="ECO:0000313" key="1">
    <source>
        <dbReference type="EMBL" id="UYP19789.1"/>
    </source>
</evidence>